<proteinExistence type="predicted"/>
<name>A0A6N4WKT6_9MYCO</name>
<dbReference type="RefSeq" id="WP_163807070.1">
    <property type="nucleotide sequence ID" value="NZ_AP022620.1"/>
</dbReference>
<feature type="compositionally biased region" description="Basic and acidic residues" evidence="1">
    <location>
        <begin position="103"/>
        <end position="118"/>
    </location>
</feature>
<evidence type="ECO:0000313" key="2">
    <source>
        <dbReference type="EMBL" id="BBZ79721.1"/>
    </source>
</evidence>
<dbReference type="KEGG" id="many:MANY_50580"/>
<dbReference type="InterPro" id="IPR008912">
    <property type="entry name" value="Uncharacterised_CoxE"/>
</dbReference>
<feature type="region of interest" description="Disordered" evidence="1">
    <location>
        <begin position="82"/>
        <end position="118"/>
    </location>
</feature>
<dbReference type="EMBL" id="AP022620">
    <property type="protein sequence ID" value="BBZ79721.1"/>
    <property type="molecule type" value="Genomic_DNA"/>
</dbReference>
<dbReference type="Proteomes" id="UP000467249">
    <property type="component" value="Chromosome"/>
</dbReference>
<dbReference type="Pfam" id="PF05762">
    <property type="entry name" value="VWA_CoxE"/>
    <property type="match status" value="1"/>
</dbReference>
<accession>A0A6N4WKT6</accession>
<keyword evidence="3" id="KW-1185">Reference proteome</keyword>
<dbReference type="PANTHER" id="PTHR39338:SF5">
    <property type="entry name" value="BLR6139 PROTEIN"/>
    <property type="match status" value="1"/>
</dbReference>
<evidence type="ECO:0000256" key="1">
    <source>
        <dbReference type="SAM" id="MobiDB-lite"/>
    </source>
</evidence>
<protein>
    <recommendedName>
        <fullName evidence="4">VWA domain-containing protein</fullName>
    </recommendedName>
</protein>
<dbReference type="AlphaFoldDB" id="A0A6N4WKT6"/>
<gene>
    <name evidence="2" type="ORF">MANY_50580</name>
</gene>
<sequence>MHSALHRFVRLCRLSGLRISVSETLDAMQVAALPGLLADRDLLHDGLAVAMVKDRRDLPTFDRIFDAFFRLRPVLDNGDAGHGHTHDDLDDTGGTDQVTLGDEPSRTPEQGHSHGKPADIREFFDSEDLAQQYNLHQEANKIDLAALTDEIVLSTEQGTVLGEAARVELAISRLHGGAQPGELLTGDRPAIDAMLSIADELALLDWLADEMGTDDDLDPAELARLRRRMGALLDGLPERLRQHLQTLLAIQDRKIESPGHTTPDVHTPFGEEQRADLEESLRRLARTLHGAPHARRRVSARGRVDASRTMRSSMAFDGVPFRPVTISRPHDRPKLVVLVDVSLSVRATSRFTLQVVHGLQSLVSQVRSWAFVADVVETTDVFAEQHAEAALSALVTGLPAGGLLDVDADSDYGAVFGTFLEEYGTALNRRTTLLVLGDGRGNGHDPNVTAFREMTRRVRETIWLTPEPSYSWVLGRCDLPLYAEHCSRVQVVRDLSGLSRLDATG</sequence>
<evidence type="ECO:0008006" key="4">
    <source>
        <dbReference type="Google" id="ProtNLM"/>
    </source>
</evidence>
<evidence type="ECO:0000313" key="3">
    <source>
        <dbReference type="Proteomes" id="UP000467249"/>
    </source>
</evidence>
<reference evidence="2 3" key="1">
    <citation type="journal article" date="2019" name="Emerg. Microbes Infect.">
        <title>Comprehensive subspecies identification of 175 nontuberculous mycobacteria species based on 7547 genomic profiles.</title>
        <authorList>
            <person name="Matsumoto Y."/>
            <person name="Kinjo T."/>
            <person name="Motooka D."/>
            <person name="Nabeya D."/>
            <person name="Jung N."/>
            <person name="Uechi K."/>
            <person name="Horii T."/>
            <person name="Iida T."/>
            <person name="Fujita J."/>
            <person name="Nakamura S."/>
        </authorList>
    </citation>
    <scope>NUCLEOTIDE SEQUENCE [LARGE SCALE GENOMIC DNA]</scope>
    <source>
        <strain evidence="2 3">JCM 30275</strain>
    </source>
</reference>
<dbReference type="PANTHER" id="PTHR39338">
    <property type="entry name" value="BLL5662 PROTEIN-RELATED"/>
    <property type="match status" value="1"/>
</dbReference>
<organism evidence="2 3">
    <name type="scientific">Mycolicibacterium anyangense</name>
    <dbReference type="NCBI Taxonomy" id="1431246"/>
    <lineage>
        <taxon>Bacteria</taxon>
        <taxon>Bacillati</taxon>
        <taxon>Actinomycetota</taxon>
        <taxon>Actinomycetes</taxon>
        <taxon>Mycobacteriales</taxon>
        <taxon>Mycobacteriaceae</taxon>
        <taxon>Mycolicibacterium</taxon>
    </lineage>
</organism>